<keyword evidence="2" id="KW-0732">Signal</keyword>
<evidence type="ECO:0008006" key="5">
    <source>
        <dbReference type="Google" id="ProtNLM"/>
    </source>
</evidence>
<dbReference type="Proteomes" id="UP001490365">
    <property type="component" value="Unassembled WGS sequence"/>
</dbReference>
<name>A0ABV1TIK2_9ACTN</name>
<feature type="chain" id="PRO_5045689118" description="Lipoprotein" evidence="2">
    <location>
        <begin position="23"/>
        <end position="221"/>
    </location>
</feature>
<dbReference type="EMBL" id="JBEOZM010000008">
    <property type="protein sequence ID" value="MER6269750.1"/>
    <property type="molecule type" value="Genomic_DNA"/>
</dbReference>
<feature type="region of interest" description="Disordered" evidence="1">
    <location>
        <begin position="27"/>
        <end position="63"/>
    </location>
</feature>
<proteinExistence type="predicted"/>
<feature type="compositionally biased region" description="Low complexity" evidence="1">
    <location>
        <begin position="45"/>
        <end position="60"/>
    </location>
</feature>
<evidence type="ECO:0000313" key="4">
    <source>
        <dbReference type="Proteomes" id="UP001490365"/>
    </source>
</evidence>
<reference evidence="3 4" key="1">
    <citation type="submission" date="2024-06" db="EMBL/GenBank/DDBJ databases">
        <title>The Natural Products Discovery Center: Release of the First 8490 Sequenced Strains for Exploring Actinobacteria Biosynthetic Diversity.</title>
        <authorList>
            <person name="Kalkreuter E."/>
            <person name="Kautsar S.A."/>
            <person name="Yang D."/>
            <person name="Bader C.D."/>
            <person name="Teijaro C.N."/>
            <person name="Fluegel L."/>
            <person name="Davis C.M."/>
            <person name="Simpson J.R."/>
            <person name="Lauterbach L."/>
            <person name="Steele A.D."/>
            <person name="Gui C."/>
            <person name="Meng S."/>
            <person name="Li G."/>
            <person name="Viehrig K."/>
            <person name="Ye F."/>
            <person name="Su P."/>
            <person name="Kiefer A.F."/>
            <person name="Nichols A."/>
            <person name="Cepeda A.J."/>
            <person name="Yan W."/>
            <person name="Fan B."/>
            <person name="Jiang Y."/>
            <person name="Adhikari A."/>
            <person name="Zheng C.-J."/>
            <person name="Schuster L."/>
            <person name="Cowan T.M."/>
            <person name="Smanski M.J."/>
            <person name="Chevrette M.G."/>
            <person name="De Carvalho L.P.S."/>
            <person name="Shen B."/>
        </authorList>
    </citation>
    <scope>NUCLEOTIDE SEQUENCE [LARGE SCALE GENOMIC DNA]</scope>
    <source>
        <strain evidence="3 4">NPDC001694</strain>
    </source>
</reference>
<sequence length="221" mass="22911">MTRRSRLLTTATAGVAAALLLAGCGGGDGDKSDSNSKIAGADTGASASASASPSASASAADGRPKITLPSDLTLTFEGAQTGDAVKDAVLADGAERMRATDAAITGTDPKGAAIAYYNTGKALEAALSWVAEFKKANVTITGKARYYDRNVTLKSKTSAILTFCADESQGFSKDKKTKKINKTPVTKNSYVFYNTRLDKNSDGVWQTSQIISTRGATQCES</sequence>
<comment type="caution">
    <text evidence="3">The sequence shown here is derived from an EMBL/GenBank/DDBJ whole genome shotgun (WGS) entry which is preliminary data.</text>
</comment>
<evidence type="ECO:0000256" key="2">
    <source>
        <dbReference type="SAM" id="SignalP"/>
    </source>
</evidence>
<dbReference type="PROSITE" id="PS51257">
    <property type="entry name" value="PROKAR_LIPOPROTEIN"/>
    <property type="match status" value="1"/>
</dbReference>
<evidence type="ECO:0000313" key="3">
    <source>
        <dbReference type="EMBL" id="MER6269750.1"/>
    </source>
</evidence>
<accession>A0ABV1TIK2</accession>
<organism evidence="3 4">
    <name type="scientific">Streptomyces sp. 900105755</name>
    <dbReference type="NCBI Taxonomy" id="3154389"/>
    <lineage>
        <taxon>Bacteria</taxon>
        <taxon>Bacillati</taxon>
        <taxon>Actinomycetota</taxon>
        <taxon>Actinomycetes</taxon>
        <taxon>Kitasatosporales</taxon>
        <taxon>Streptomycetaceae</taxon>
        <taxon>Streptomyces</taxon>
    </lineage>
</organism>
<gene>
    <name evidence="3" type="ORF">ABT211_21010</name>
</gene>
<dbReference type="RefSeq" id="WP_351958228.1">
    <property type="nucleotide sequence ID" value="NZ_JBEOZM010000008.1"/>
</dbReference>
<protein>
    <recommendedName>
        <fullName evidence="5">Lipoprotein</fullName>
    </recommendedName>
</protein>
<feature type="signal peptide" evidence="2">
    <location>
        <begin position="1"/>
        <end position="22"/>
    </location>
</feature>
<keyword evidence="4" id="KW-1185">Reference proteome</keyword>
<evidence type="ECO:0000256" key="1">
    <source>
        <dbReference type="SAM" id="MobiDB-lite"/>
    </source>
</evidence>